<evidence type="ECO:0000256" key="6">
    <source>
        <dbReference type="SAM" id="SignalP"/>
    </source>
</evidence>
<proteinExistence type="inferred from homology"/>
<dbReference type="SUPFAM" id="SSF49785">
    <property type="entry name" value="Galactose-binding domain-like"/>
    <property type="match status" value="2"/>
</dbReference>
<dbReference type="AlphaFoldDB" id="A0A1S2VPR4"/>
<dbReference type="InterPro" id="IPR057739">
    <property type="entry name" value="Glyco_hydro_29_N"/>
</dbReference>
<dbReference type="FunFam" id="3.20.20.80:FF:000052">
    <property type="entry name" value="Putative alpha-L-fucosidase 1"/>
    <property type="match status" value="1"/>
</dbReference>
<dbReference type="InterPro" id="IPR017853">
    <property type="entry name" value="GH"/>
</dbReference>
<comment type="caution">
    <text evidence="8">The sequence shown here is derived from an EMBL/GenBank/DDBJ whole genome shotgun (WGS) entry which is preliminary data.</text>
</comment>
<sequence>MNKLTLMTLLGLSASPLLAQKTPPPAPYGAVPTPQQIAWQKMEYYMFIHFGPNTFTNKEWGHGDEDPKVFNPTQLDARQWARTAKAAGMKAIIITAKHHDGFCLWPSKFSTHTVRESAWKDGKGDVLRELSNACKEYGLKFGVYLSPWDRNHPKYGTDEYNQIFANTLNEVLGNYGDVYEQWFDGANGEGPNGKKQVYDWPLFHSVVFKNQPKAIIFSDIGPGCRWMGNEEGIAGETNWSTLNVKGFGMGSEAPPTNVLNTGNENGERWIPAEVDVSIRPGWFYSPDTDDRVKSLNHLLKIYYASVGRNGNLLLNVPVSRKGLIHPNDSTRLMEFRRTIDESFKTNLALRKAVTGSEVRGNDKAYAATNLTDGNFDSYWTTNDNTRQGSFIVDLGKPTDVNRVVLQEYIPLGQRVKSFKLEAWNGSAYETIDQQTTIGYKRILAFPTRKTAKIRVTILDALACPVISECSVYKAPELLSTPAINRSKQGLVSITTELADPIIRYTTDGSEPAVSSPVYAKPFELVQGGTVKAKAFILNGSKSTETVRASFDLAPAKWSVVNSKDNRAIDSNPNSVWVSNRPDAGKKYPHELVIDLGEALNLTGFTYTPRQDNNHSGTIYRYSFYVSQDGQNWQPVQENSAFANIKNNPVKQEIRFPKTYGARFVKLVALAPANDADSQASAAEVGVLVN</sequence>
<dbReference type="Pfam" id="PF01120">
    <property type="entry name" value="Alpha_L_fucos"/>
    <property type="match status" value="1"/>
</dbReference>
<feature type="chain" id="PRO_5010287953" description="alpha-L-fucosidase" evidence="6">
    <location>
        <begin position="20"/>
        <end position="689"/>
    </location>
</feature>
<evidence type="ECO:0000256" key="3">
    <source>
        <dbReference type="ARBA" id="ARBA00022729"/>
    </source>
</evidence>
<dbReference type="Pfam" id="PF00754">
    <property type="entry name" value="F5_F8_type_C"/>
    <property type="match status" value="1"/>
</dbReference>
<feature type="domain" description="F5/8 type C" evidence="7">
    <location>
        <begin position="336"/>
        <end position="406"/>
    </location>
</feature>
<keyword evidence="3 6" id="KW-0732">Signal</keyword>
<comment type="similarity">
    <text evidence="1">Belongs to the glycosyl hydrolase 29 family.</text>
</comment>
<evidence type="ECO:0000259" key="7">
    <source>
        <dbReference type="PROSITE" id="PS50022"/>
    </source>
</evidence>
<reference evidence="8 9" key="1">
    <citation type="submission" date="2016-10" db="EMBL/GenBank/DDBJ databases">
        <title>Arsenicibacter rosenii gen. nov., sp. nov., an efficient arsenic-methylating bacterium isolated from an arsenic-contaminated paddy soil.</title>
        <authorList>
            <person name="Huang K."/>
        </authorList>
    </citation>
    <scope>NUCLEOTIDE SEQUENCE [LARGE SCALE GENOMIC DNA]</scope>
    <source>
        <strain evidence="8 9">SM-1</strain>
    </source>
</reference>
<dbReference type="InterPro" id="IPR008979">
    <property type="entry name" value="Galactose-bd-like_sf"/>
</dbReference>
<keyword evidence="5" id="KW-0326">Glycosidase</keyword>
<dbReference type="GO" id="GO:0005764">
    <property type="term" value="C:lysosome"/>
    <property type="evidence" value="ECO:0007669"/>
    <property type="project" value="TreeGrafter"/>
</dbReference>
<dbReference type="GO" id="GO:0016139">
    <property type="term" value="P:glycoside catabolic process"/>
    <property type="evidence" value="ECO:0007669"/>
    <property type="project" value="TreeGrafter"/>
</dbReference>
<dbReference type="OrthoDB" id="1095333at2"/>
<evidence type="ECO:0000256" key="1">
    <source>
        <dbReference type="ARBA" id="ARBA00007951"/>
    </source>
</evidence>
<dbReference type="InterPro" id="IPR059177">
    <property type="entry name" value="GH29D-like_dom"/>
</dbReference>
<evidence type="ECO:0000313" key="9">
    <source>
        <dbReference type="Proteomes" id="UP000181790"/>
    </source>
</evidence>
<dbReference type="PANTHER" id="PTHR10030">
    <property type="entry name" value="ALPHA-L-FUCOSIDASE"/>
    <property type="match status" value="1"/>
</dbReference>
<evidence type="ECO:0000256" key="2">
    <source>
        <dbReference type="ARBA" id="ARBA00012662"/>
    </source>
</evidence>
<dbReference type="RefSeq" id="WP_071501266.1">
    <property type="nucleotide sequence ID" value="NZ_MORL01000001.1"/>
</dbReference>
<evidence type="ECO:0000256" key="4">
    <source>
        <dbReference type="ARBA" id="ARBA00022801"/>
    </source>
</evidence>
<feature type="domain" description="F5/8 type C" evidence="7">
    <location>
        <begin position="529"/>
        <end position="689"/>
    </location>
</feature>
<protein>
    <recommendedName>
        <fullName evidence="2">alpha-L-fucosidase</fullName>
        <ecNumber evidence="2">3.2.1.51</ecNumber>
    </recommendedName>
</protein>
<dbReference type="SMART" id="SM00812">
    <property type="entry name" value="Alpha_L_fucos"/>
    <property type="match status" value="1"/>
</dbReference>
<name>A0A1S2VPR4_9BACT</name>
<organism evidence="8 9">
    <name type="scientific">Arsenicibacter rosenii</name>
    <dbReference type="NCBI Taxonomy" id="1750698"/>
    <lineage>
        <taxon>Bacteria</taxon>
        <taxon>Pseudomonadati</taxon>
        <taxon>Bacteroidota</taxon>
        <taxon>Cytophagia</taxon>
        <taxon>Cytophagales</taxon>
        <taxon>Spirosomataceae</taxon>
        <taxon>Arsenicibacter</taxon>
    </lineage>
</organism>
<dbReference type="PANTHER" id="PTHR10030:SF37">
    <property type="entry name" value="ALPHA-L-FUCOSIDASE-RELATED"/>
    <property type="match status" value="1"/>
</dbReference>
<dbReference type="GO" id="GO:0006004">
    <property type="term" value="P:fucose metabolic process"/>
    <property type="evidence" value="ECO:0007669"/>
    <property type="project" value="TreeGrafter"/>
</dbReference>
<dbReference type="Proteomes" id="UP000181790">
    <property type="component" value="Unassembled WGS sequence"/>
</dbReference>
<dbReference type="Pfam" id="PF22633">
    <property type="entry name" value="F5_F8_type_C_2"/>
    <property type="match status" value="1"/>
</dbReference>
<dbReference type="GO" id="GO:0004560">
    <property type="term" value="F:alpha-L-fucosidase activity"/>
    <property type="evidence" value="ECO:0007669"/>
    <property type="project" value="InterPro"/>
</dbReference>
<feature type="signal peptide" evidence="6">
    <location>
        <begin position="1"/>
        <end position="19"/>
    </location>
</feature>
<keyword evidence="4" id="KW-0378">Hydrolase</keyword>
<evidence type="ECO:0000256" key="5">
    <source>
        <dbReference type="ARBA" id="ARBA00023295"/>
    </source>
</evidence>
<dbReference type="Gene3D" id="3.20.20.80">
    <property type="entry name" value="Glycosidases"/>
    <property type="match status" value="1"/>
</dbReference>
<keyword evidence="9" id="KW-1185">Reference proteome</keyword>
<dbReference type="Gene3D" id="2.60.120.260">
    <property type="entry name" value="Galactose-binding domain-like"/>
    <property type="match status" value="2"/>
</dbReference>
<gene>
    <name evidence="8" type="ORF">BLX24_01280</name>
</gene>
<accession>A0A1S2VPR4</accession>
<dbReference type="EC" id="3.2.1.51" evidence="2"/>
<dbReference type="InterPro" id="IPR000933">
    <property type="entry name" value="Glyco_hydro_29"/>
</dbReference>
<dbReference type="SUPFAM" id="SSF51445">
    <property type="entry name" value="(Trans)glycosidases"/>
    <property type="match status" value="1"/>
</dbReference>
<dbReference type="InterPro" id="IPR000421">
    <property type="entry name" value="FA58C"/>
</dbReference>
<dbReference type="EMBL" id="MORL01000001">
    <property type="protein sequence ID" value="OIN60763.1"/>
    <property type="molecule type" value="Genomic_DNA"/>
</dbReference>
<dbReference type="PROSITE" id="PS50022">
    <property type="entry name" value="FA58C_3"/>
    <property type="match status" value="2"/>
</dbReference>
<evidence type="ECO:0000313" key="8">
    <source>
        <dbReference type="EMBL" id="OIN60763.1"/>
    </source>
</evidence>
<dbReference type="Pfam" id="PF13290">
    <property type="entry name" value="CHB_HEX_C_1"/>
    <property type="match status" value="1"/>
</dbReference>